<evidence type="ECO:0008006" key="3">
    <source>
        <dbReference type="Google" id="ProtNLM"/>
    </source>
</evidence>
<reference evidence="1 2" key="1">
    <citation type="submission" date="2022-04" db="EMBL/GenBank/DDBJ databases">
        <title>Positive selection, recombination, and allopatry shape intraspecific diversity of widespread and dominant cyanobacteria.</title>
        <authorList>
            <person name="Wei J."/>
            <person name="Shu W."/>
            <person name="Hu C."/>
        </authorList>
    </citation>
    <scope>NUCLEOTIDE SEQUENCE [LARGE SCALE GENOMIC DNA]</scope>
    <source>
        <strain evidence="1 2">AS-A4</strain>
    </source>
</reference>
<evidence type="ECO:0000313" key="2">
    <source>
        <dbReference type="Proteomes" id="UP001476950"/>
    </source>
</evidence>
<keyword evidence="2" id="KW-1185">Reference proteome</keyword>
<organism evidence="1 2">
    <name type="scientific">Stenomitos frigidus AS-A4</name>
    <dbReference type="NCBI Taxonomy" id="2933935"/>
    <lineage>
        <taxon>Bacteria</taxon>
        <taxon>Bacillati</taxon>
        <taxon>Cyanobacteriota</taxon>
        <taxon>Cyanophyceae</taxon>
        <taxon>Leptolyngbyales</taxon>
        <taxon>Leptolyngbyaceae</taxon>
        <taxon>Stenomitos</taxon>
    </lineage>
</organism>
<sequence>MTNSMDDVKPNLDELIAVVVKAVASAYQTQELDNALVIRDELKRLPDHLTTEVLNGVILSLVNTDPDLCRWFILDIFLHGSDPEGRADVAERINLLMADLNTQQDV</sequence>
<gene>
    <name evidence="1" type="ORF">NDI38_09925</name>
</gene>
<dbReference type="RefSeq" id="WP_348250435.1">
    <property type="nucleotide sequence ID" value="NZ_JAMPLM010000006.1"/>
</dbReference>
<dbReference type="EMBL" id="JAMPLM010000006">
    <property type="protein sequence ID" value="MEP1058757.1"/>
    <property type="molecule type" value="Genomic_DNA"/>
</dbReference>
<evidence type="ECO:0000313" key="1">
    <source>
        <dbReference type="EMBL" id="MEP1058757.1"/>
    </source>
</evidence>
<accession>A0ABV0KI44</accession>
<dbReference type="Proteomes" id="UP001476950">
    <property type="component" value="Unassembled WGS sequence"/>
</dbReference>
<proteinExistence type="predicted"/>
<protein>
    <recommendedName>
        <fullName evidence="3">Transcriptional regulator</fullName>
    </recommendedName>
</protein>
<name>A0ABV0KI44_9CYAN</name>
<comment type="caution">
    <text evidence="1">The sequence shown here is derived from an EMBL/GenBank/DDBJ whole genome shotgun (WGS) entry which is preliminary data.</text>
</comment>